<feature type="compositionally biased region" description="Basic and acidic residues" evidence="1">
    <location>
        <begin position="30"/>
        <end position="42"/>
    </location>
</feature>
<dbReference type="HOGENOM" id="CLU_470670_0_0_4"/>
<protein>
    <submittedName>
        <fullName evidence="2">Uncharacterized protein</fullName>
    </submittedName>
</protein>
<evidence type="ECO:0000313" key="3">
    <source>
        <dbReference type="Proteomes" id="UP000002700"/>
    </source>
</evidence>
<accession>Q3JT34</accession>
<dbReference type="KEGG" id="bpm:BURPS1710b_1868"/>
<sequence>MPGSKRHQNGIKTKTGAEAPVFFASPPRAGRRDRPARGAGERSHVRVVRPAAAFRRDPHDVLRRILDVAGLAVHAVLRVDHEAVAAVVVLHEFIDGGRAEARFRPRIRAQIDVDRHARVLQRQVRGLVLLMVRVRDEYRRQPVERQLAVRLRIVDRLALRRGLQHLVVAVLVMQRPRHVAVHQLLLDADHQRAEIQPLAHPLLEVARAIELGVQPGRLERVRVSGQFVGLAARLHRVERGFGGEHAGLDRRMAALDPRRVQEARVVADERAAREHRLRQRQQAARGDRARAVRHALAAFEERPDRRMRLVALELLERRQVRVRVREADDEADDDLIVVHVIQERAAVRVRRQRPAGRVDHEARLVLDRIDLPQLLDADPVRLRVAVRVQLELVHQLAAEVAARAFAKERVLRVQLHAELEVLGRLAVLADAHVARRDALDRAVVVIEDLGGREAREDLDAQGFRLLAEPARDVAEADHVIAVVLEIVRQCPVGYLERAFLGQEQEAVLGDVDVERRPLFLPVGEQFGDRARVHHGARQDVRADLRALFEHAHADFRTFLGGELLEPDGRRQACGAAADDHDVVFHRFARAVLLDEACGGHERSSNH</sequence>
<proteinExistence type="predicted"/>
<reference evidence="2 3" key="1">
    <citation type="submission" date="2005-09" db="EMBL/GenBank/DDBJ databases">
        <authorList>
            <person name="Woods D.E."/>
            <person name="Nierman W.C."/>
        </authorList>
    </citation>
    <scope>NUCLEOTIDE SEQUENCE [LARGE SCALE GENOMIC DNA]</scope>
    <source>
        <strain evidence="2 3">1710b</strain>
    </source>
</reference>
<evidence type="ECO:0000256" key="1">
    <source>
        <dbReference type="SAM" id="MobiDB-lite"/>
    </source>
</evidence>
<feature type="region of interest" description="Disordered" evidence="1">
    <location>
        <begin position="1"/>
        <end position="42"/>
    </location>
</feature>
<dbReference type="EnsemblBacteria" id="ABA50132">
    <property type="protein sequence ID" value="ABA50132"/>
    <property type="gene ID" value="BURPS1710b_1868"/>
</dbReference>
<dbReference type="Proteomes" id="UP000002700">
    <property type="component" value="Chromosome I"/>
</dbReference>
<name>Q3JT34_BURP1</name>
<gene>
    <name evidence="2" type="ordered locus">BURPS1710b_1868</name>
</gene>
<dbReference type="AlphaFoldDB" id="Q3JT34"/>
<dbReference type="EMBL" id="CP000124">
    <property type="protein sequence ID" value="ABA50132.1"/>
    <property type="molecule type" value="Genomic_DNA"/>
</dbReference>
<organism evidence="2 3">
    <name type="scientific">Burkholderia pseudomallei (strain 1710b)</name>
    <dbReference type="NCBI Taxonomy" id="320372"/>
    <lineage>
        <taxon>Bacteria</taxon>
        <taxon>Pseudomonadati</taxon>
        <taxon>Pseudomonadota</taxon>
        <taxon>Betaproteobacteria</taxon>
        <taxon>Burkholderiales</taxon>
        <taxon>Burkholderiaceae</taxon>
        <taxon>Burkholderia</taxon>
        <taxon>pseudomallei group</taxon>
    </lineage>
</organism>
<evidence type="ECO:0000313" key="2">
    <source>
        <dbReference type="EMBL" id="ABA50132.1"/>
    </source>
</evidence>